<dbReference type="Pfam" id="PF02965">
    <property type="entry name" value="Met_synt_B12"/>
    <property type="match status" value="1"/>
</dbReference>
<evidence type="ECO:0000313" key="2">
    <source>
        <dbReference type="EMBL" id="MPM42754.1"/>
    </source>
</evidence>
<dbReference type="InterPro" id="IPR037010">
    <property type="entry name" value="VitB12-dep_Met_synth_activ_sf"/>
</dbReference>
<proteinExistence type="predicted"/>
<dbReference type="Gene3D" id="3.40.109.40">
    <property type="match status" value="1"/>
</dbReference>
<protein>
    <recommendedName>
        <fullName evidence="1">AdoMet activation domain-containing protein</fullName>
    </recommendedName>
</protein>
<name>A0A644ZYY0_9ZZZZ</name>
<dbReference type="InterPro" id="IPR004223">
    <property type="entry name" value="VitB12-dep_Met_synth_activ_dom"/>
</dbReference>
<feature type="domain" description="AdoMet activation" evidence="1">
    <location>
        <begin position="151"/>
        <end position="197"/>
    </location>
</feature>
<organism evidence="2">
    <name type="scientific">bioreactor metagenome</name>
    <dbReference type="NCBI Taxonomy" id="1076179"/>
    <lineage>
        <taxon>unclassified sequences</taxon>
        <taxon>metagenomes</taxon>
        <taxon>ecological metagenomes</taxon>
    </lineage>
</organism>
<gene>
    <name evidence="2" type="ORF">SDC9_89425</name>
</gene>
<evidence type="ECO:0000259" key="1">
    <source>
        <dbReference type="Pfam" id="PF02965"/>
    </source>
</evidence>
<dbReference type="GO" id="GO:0008705">
    <property type="term" value="F:methionine synthase activity"/>
    <property type="evidence" value="ECO:0007669"/>
    <property type="project" value="InterPro"/>
</dbReference>
<comment type="caution">
    <text evidence="2">The sequence shown here is derived from an EMBL/GenBank/DDBJ whole genome shotgun (WGS) entry which is preliminary data.</text>
</comment>
<reference evidence="2" key="1">
    <citation type="submission" date="2019-08" db="EMBL/GenBank/DDBJ databases">
        <authorList>
            <person name="Kucharzyk K."/>
            <person name="Murdoch R.W."/>
            <person name="Higgins S."/>
            <person name="Loffler F."/>
        </authorList>
    </citation>
    <scope>NUCLEOTIDE SEQUENCE</scope>
</reference>
<dbReference type="SUPFAM" id="SSF56507">
    <property type="entry name" value="Methionine synthase activation domain-like"/>
    <property type="match status" value="1"/>
</dbReference>
<accession>A0A644ZYY0</accession>
<dbReference type="AlphaFoldDB" id="A0A644ZYY0"/>
<sequence>MNPVLCHAAARVDIPRTEVLRYLGMGGKKPDEATSALLEACISEFEPVADYRACSLRADLTDSDGIVRIGELELHSADLAKALAGCHGAIVFAATVGPMADAARERAALQSPAKAVMLDAIGTAAIEAWCNILCEEFKKECEAGGLAVRPRFSPGYGDLALHAQRPLLSLLDAPRKAGITLTGALLMTPRKSVSAIVGVGKRGCTAVHTGCPTCKKENCLFRQ</sequence>
<dbReference type="EMBL" id="VSSQ01009846">
    <property type="protein sequence ID" value="MPM42754.1"/>
    <property type="molecule type" value="Genomic_DNA"/>
</dbReference>